<comment type="caution">
    <text evidence="2">The sequence shown here is derived from an EMBL/GenBank/DDBJ whole genome shotgun (WGS) entry which is preliminary data.</text>
</comment>
<accession>A0A3R6DLK9</accession>
<dbReference type="EMBL" id="QSFX01000015">
    <property type="protein sequence ID" value="RHA88269.1"/>
    <property type="molecule type" value="Genomic_DNA"/>
</dbReference>
<proteinExistence type="predicted"/>
<dbReference type="RefSeq" id="WP_118581639.1">
    <property type="nucleotide sequence ID" value="NZ_CABJFX010000015.1"/>
</dbReference>
<evidence type="ECO:0000256" key="1">
    <source>
        <dbReference type="SAM" id="Coils"/>
    </source>
</evidence>
<dbReference type="AlphaFoldDB" id="A0A3R6DLK9"/>
<evidence type="ECO:0000313" key="3">
    <source>
        <dbReference type="Proteomes" id="UP000283492"/>
    </source>
</evidence>
<protein>
    <submittedName>
        <fullName evidence="2">Uncharacterized protein</fullName>
    </submittedName>
</protein>
<sequence length="404" mass="47098">MRRLYGVMVDEDVIKKLPGNGSGYTAEEIEAMATRVIPTYRVKQDMIDYAKKIYNKQHNRLVELNFEKGLDPDGNEIRVQGRLICRKVFGISVDKETFDQYQQKRYQVCDKNFPMNIVEIYANSKEVETELPEMSKAAKKIINEAIKEINTKFGYKNISEEGKNMKKNHLSDYLKEMQKLRDEAAMRTQEIDEHWREEQEKYSKVSGINEAKLNELERTEARSRYLRAKETHDTESANLRKKVQKTLDNLQEDFYAQVEERCRAKSSDLDDGVIKLLHSGIQLSENELYGLLDDAKYNPTMTRLISDHIMNNVIGNKDVSKDSKLRPLREKAFLCKKAASGKEYRQMFDSLRSWTEKNYATSGSGFSEQYNQLLEKSILTFDAYEGVEHKKINLEDRLPEESEE</sequence>
<gene>
    <name evidence="2" type="ORF">DW914_09485</name>
</gene>
<dbReference type="Proteomes" id="UP000283492">
    <property type="component" value="Unassembled WGS sequence"/>
</dbReference>
<reference evidence="2 3" key="1">
    <citation type="submission" date="2018-08" db="EMBL/GenBank/DDBJ databases">
        <title>A genome reference for cultivated species of the human gut microbiota.</title>
        <authorList>
            <person name="Zou Y."/>
            <person name="Xue W."/>
            <person name="Luo G."/>
        </authorList>
    </citation>
    <scope>NUCLEOTIDE SEQUENCE [LARGE SCALE GENOMIC DNA]</scope>
    <source>
        <strain evidence="2 3">AM42-1AC</strain>
    </source>
</reference>
<organism evidence="2 3">
    <name type="scientific">Roseburia inulinivorans</name>
    <dbReference type="NCBI Taxonomy" id="360807"/>
    <lineage>
        <taxon>Bacteria</taxon>
        <taxon>Bacillati</taxon>
        <taxon>Bacillota</taxon>
        <taxon>Clostridia</taxon>
        <taxon>Lachnospirales</taxon>
        <taxon>Lachnospiraceae</taxon>
        <taxon>Roseburia</taxon>
    </lineage>
</organism>
<evidence type="ECO:0000313" key="2">
    <source>
        <dbReference type="EMBL" id="RHA88269.1"/>
    </source>
</evidence>
<name>A0A3R6DLK9_9FIRM</name>
<keyword evidence="1" id="KW-0175">Coiled coil</keyword>
<feature type="coiled-coil region" evidence="1">
    <location>
        <begin position="163"/>
        <end position="190"/>
    </location>
</feature>